<evidence type="ECO:0000313" key="2">
    <source>
        <dbReference type="EMBL" id="OXM14461.1"/>
    </source>
</evidence>
<reference evidence="2 3" key="1">
    <citation type="submission" date="2017-07" db="EMBL/GenBank/DDBJ databases">
        <title>Paenibacillus herberti R33 genome sequencing and assembly.</title>
        <authorList>
            <person name="Su W."/>
        </authorList>
    </citation>
    <scope>NUCLEOTIDE SEQUENCE [LARGE SCALE GENOMIC DNA]</scope>
    <source>
        <strain evidence="2 3">R33</strain>
    </source>
</reference>
<dbReference type="AlphaFoldDB" id="A0A229NXE0"/>
<proteinExistence type="predicted"/>
<keyword evidence="3" id="KW-1185">Reference proteome</keyword>
<organism evidence="2 3">
    <name type="scientific">Paenibacillus herberti</name>
    <dbReference type="NCBI Taxonomy" id="1619309"/>
    <lineage>
        <taxon>Bacteria</taxon>
        <taxon>Bacillati</taxon>
        <taxon>Bacillota</taxon>
        <taxon>Bacilli</taxon>
        <taxon>Bacillales</taxon>
        <taxon>Paenibacillaceae</taxon>
        <taxon>Paenibacillus</taxon>
    </lineage>
</organism>
<protein>
    <submittedName>
        <fullName evidence="2">Abortive phage resistance protein</fullName>
    </submittedName>
</protein>
<dbReference type="InterPro" id="IPR026001">
    <property type="entry name" value="Abi-like_C"/>
</dbReference>
<dbReference type="OrthoDB" id="6121546at2"/>
<gene>
    <name evidence="2" type="ORF">CGZ75_16085</name>
</gene>
<sequence>MSKDVIGLKATLIQVETLKNMLVSKATGGVANEFDYRNLREALLKNQRINKNLPRFLHTCRTVSEFWGYVKQKSDTYQGRRDYLRDEFDEVLTLLENEGEVPADNIITEALSNKVNAQYIQEAWTKSLERRESDPEGAITIARTLLESVCKFIMDQEGIKYEDKWEMSQLYKGVQSVLNLSPDNHTEDIFKQILGGCSSVVNGLGSLRNKHSDAHGRSHKAPKPSKRHAQLAVNLAGAMADFLFSSWEEKSKVMDYEQGL</sequence>
<dbReference type="EMBL" id="NMUQ01000002">
    <property type="protein sequence ID" value="OXM14461.1"/>
    <property type="molecule type" value="Genomic_DNA"/>
</dbReference>
<dbReference type="Pfam" id="PF14355">
    <property type="entry name" value="Abi_C"/>
    <property type="match status" value="1"/>
</dbReference>
<name>A0A229NXE0_9BACL</name>
<comment type="caution">
    <text evidence="2">The sequence shown here is derived from an EMBL/GenBank/DDBJ whole genome shotgun (WGS) entry which is preliminary data.</text>
</comment>
<evidence type="ECO:0000313" key="3">
    <source>
        <dbReference type="Proteomes" id="UP000215145"/>
    </source>
</evidence>
<evidence type="ECO:0000259" key="1">
    <source>
        <dbReference type="Pfam" id="PF14355"/>
    </source>
</evidence>
<feature type="domain" description="Abortive infection protein-like C-terminal" evidence="1">
    <location>
        <begin position="169"/>
        <end position="244"/>
    </location>
</feature>
<dbReference type="Proteomes" id="UP000215145">
    <property type="component" value="Unassembled WGS sequence"/>
</dbReference>
<accession>A0A229NXE0</accession>